<gene>
    <name evidence="3" type="ORF">C8D99_101225</name>
</gene>
<proteinExistence type="predicted"/>
<dbReference type="Proteomes" id="UP000295066">
    <property type="component" value="Unassembled WGS sequence"/>
</dbReference>
<feature type="coiled-coil region" evidence="1">
    <location>
        <begin position="402"/>
        <end position="484"/>
    </location>
</feature>
<evidence type="ECO:0000259" key="2">
    <source>
        <dbReference type="Pfam" id="PF20250"/>
    </source>
</evidence>
<dbReference type="EMBL" id="SORI01000001">
    <property type="protein sequence ID" value="TDY65078.1"/>
    <property type="molecule type" value="Genomic_DNA"/>
</dbReference>
<sequence length="531" mass="56887">MADDRFHLEFREDGVYLSASEGADYSMPSVVGFLKSKGVENYNGDAVMTFLSRKDGVPAKVAERDPEQEKEASLEVKISSDAMAAELWIEPPFGDKPWPSVDQVVEFLSAQGVVEGVDRGLVSEVLSEKKARSWTVVASGTAAIDGAEADFDYKVQFGSAKPKEEDESGRVDLKNLSSVTVVMKNQMLAEKIPATEGMDGVTVKGLVLKAKKGKDRPLPAGAGTYASEDGIHLFSLIDGNLVLKGGKLHVVPVFQVDGDVDYSVGNINFIGAVLVNGAVREGFEIVSSGDIEIRGVVEGAHLASKGSISVTGGIRGMNKAKIEADGNITVGFIDQAHVRSGQNITVTNAVLHSDLAAHGNVTVLGGQKSQIAGGKVQAGLEVLCLTLGSEMGTKTEVVVGVLAELTERKKHLLSLLAESEEKGEKIEANLSFLKKLEASGQLDENKRALMISLTKAKFQLQSQLGSAKDELRIIEEQMENSKTKGCVRVKGICYPGVTVSVRGLTYIVREKQQFCSFVYDGGEVKVKPFDY</sequence>
<name>A0A4R8MJ71_9BACT</name>
<dbReference type="InterPro" id="IPR005646">
    <property type="entry name" value="FapA"/>
</dbReference>
<comment type="caution">
    <text evidence="3">The sequence shown here is derived from an EMBL/GenBank/DDBJ whole genome shotgun (WGS) entry which is preliminary data.</text>
</comment>
<dbReference type="PANTHER" id="PTHR38032:SF1">
    <property type="entry name" value="RNA-BINDING PROTEIN KHPB N-TERMINAL DOMAIN-CONTAINING PROTEIN"/>
    <property type="match status" value="1"/>
</dbReference>
<dbReference type="Pfam" id="PF20250">
    <property type="entry name" value="FapA_N"/>
    <property type="match status" value="1"/>
</dbReference>
<evidence type="ECO:0000313" key="3">
    <source>
        <dbReference type="EMBL" id="TDY65078.1"/>
    </source>
</evidence>
<dbReference type="OrthoDB" id="9816426at2"/>
<dbReference type="AlphaFoldDB" id="A0A4R8MJ71"/>
<dbReference type="RefSeq" id="WP_133955465.1">
    <property type="nucleotide sequence ID" value="NZ_SORI01000001.1"/>
</dbReference>
<dbReference type="InterPro" id="IPR046866">
    <property type="entry name" value="FapA_N"/>
</dbReference>
<accession>A0A4R8MJ71</accession>
<evidence type="ECO:0000313" key="4">
    <source>
        <dbReference type="Proteomes" id="UP000295066"/>
    </source>
</evidence>
<organism evidence="3 4">
    <name type="scientific">Aminivibrio pyruvatiphilus</name>
    <dbReference type="NCBI Taxonomy" id="1005740"/>
    <lineage>
        <taxon>Bacteria</taxon>
        <taxon>Thermotogati</taxon>
        <taxon>Synergistota</taxon>
        <taxon>Synergistia</taxon>
        <taxon>Synergistales</taxon>
        <taxon>Aminobacteriaceae</taxon>
        <taxon>Aminivibrio</taxon>
    </lineage>
</organism>
<dbReference type="InterPro" id="IPR046865">
    <property type="entry name" value="FapA_b_solenoid"/>
</dbReference>
<evidence type="ECO:0000256" key="1">
    <source>
        <dbReference type="SAM" id="Coils"/>
    </source>
</evidence>
<dbReference type="Pfam" id="PF03961">
    <property type="entry name" value="FapA"/>
    <property type="match status" value="1"/>
</dbReference>
<keyword evidence="1" id="KW-0175">Coiled coil</keyword>
<keyword evidence="4" id="KW-1185">Reference proteome</keyword>
<feature type="domain" description="Flagellar Assembly Protein A N-terminal region" evidence="2">
    <location>
        <begin position="75"/>
        <end position="245"/>
    </location>
</feature>
<reference evidence="3 4" key="1">
    <citation type="submission" date="2019-03" db="EMBL/GenBank/DDBJ databases">
        <title>Genomic Encyclopedia of Type Strains, Phase IV (KMG-IV): sequencing the most valuable type-strain genomes for metagenomic binning, comparative biology and taxonomic classification.</title>
        <authorList>
            <person name="Goeker M."/>
        </authorList>
    </citation>
    <scope>NUCLEOTIDE SEQUENCE [LARGE SCALE GENOMIC DNA]</scope>
    <source>
        <strain evidence="3 4">DSM 25964</strain>
    </source>
</reference>
<dbReference type="PANTHER" id="PTHR38032">
    <property type="entry name" value="POLYMERASE-RELATED"/>
    <property type="match status" value="1"/>
</dbReference>
<protein>
    <recommendedName>
        <fullName evidence="2">Flagellar Assembly Protein A N-terminal region domain-containing protein</fullName>
    </recommendedName>
</protein>